<dbReference type="InterPro" id="IPR011006">
    <property type="entry name" value="CheY-like_superfamily"/>
</dbReference>
<keyword evidence="5" id="KW-1185">Reference proteome</keyword>
<proteinExistence type="predicted"/>
<feature type="modified residue" description="4-aspartylphosphate" evidence="1">
    <location>
        <position position="54"/>
    </location>
</feature>
<dbReference type="Gene3D" id="3.40.50.2300">
    <property type="match status" value="1"/>
</dbReference>
<dbReference type="PANTHER" id="PTHR37299:SF1">
    <property type="entry name" value="STAGE 0 SPORULATION PROTEIN A HOMOLOG"/>
    <property type="match status" value="1"/>
</dbReference>
<evidence type="ECO:0000259" key="2">
    <source>
        <dbReference type="PROSITE" id="PS50110"/>
    </source>
</evidence>
<dbReference type="InterPro" id="IPR001789">
    <property type="entry name" value="Sig_transdc_resp-reg_receiver"/>
</dbReference>
<dbReference type="Gene3D" id="2.40.50.1020">
    <property type="entry name" value="LytTr DNA-binding domain"/>
    <property type="match status" value="1"/>
</dbReference>
<dbReference type="Proteomes" id="UP000237640">
    <property type="component" value="Unassembled WGS sequence"/>
</dbReference>
<keyword evidence="4" id="KW-0238">DNA-binding</keyword>
<dbReference type="PROSITE" id="PS50930">
    <property type="entry name" value="HTH_LYTTR"/>
    <property type="match status" value="1"/>
</dbReference>
<gene>
    <name evidence="4" type="ORF">CLV81_3325</name>
</gene>
<evidence type="ECO:0000313" key="5">
    <source>
        <dbReference type="Proteomes" id="UP000237640"/>
    </source>
</evidence>
<protein>
    <submittedName>
        <fullName evidence="4">DNA-binding LytR/AlgR family response regulator</fullName>
    </submittedName>
</protein>
<evidence type="ECO:0000259" key="3">
    <source>
        <dbReference type="PROSITE" id="PS50930"/>
    </source>
</evidence>
<comment type="caution">
    <text evidence="4">The sequence shown here is derived from an EMBL/GenBank/DDBJ whole genome shotgun (WGS) entry which is preliminary data.</text>
</comment>
<dbReference type="InterPro" id="IPR007492">
    <property type="entry name" value="LytTR_DNA-bd_dom"/>
</dbReference>
<dbReference type="SMART" id="SM00448">
    <property type="entry name" value="REC"/>
    <property type="match status" value="1"/>
</dbReference>
<dbReference type="PROSITE" id="PS50110">
    <property type="entry name" value="RESPONSE_REGULATORY"/>
    <property type="match status" value="1"/>
</dbReference>
<dbReference type="Pfam" id="PF04397">
    <property type="entry name" value="LytTR"/>
    <property type="match status" value="1"/>
</dbReference>
<evidence type="ECO:0000313" key="4">
    <source>
        <dbReference type="EMBL" id="PRX54920.1"/>
    </source>
</evidence>
<dbReference type="Pfam" id="PF00072">
    <property type="entry name" value="Response_reg"/>
    <property type="match status" value="1"/>
</dbReference>
<dbReference type="SMART" id="SM00850">
    <property type="entry name" value="LytTR"/>
    <property type="match status" value="1"/>
</dbReference>
<dbReference type="AlphaFoldDB" id="A0A2T0MBQ3"/>
<dbReference type="EMBL" id="PVYX01000002">
    <property type="protein sequence ID" value="PRX54920.1"/>
    <property type="molecule type" value="Genomic_DNA"/>
</dbReference>
<name>A0A2T0MBQ3_9FLAO</name>
<feature type="domain" description="HTH LytTR-type" evidence="3">
    <location>
        <begin position="132"/>
        <end position="235"/>
    </location>
</feature>
<dbReference type="SUPFAM" id="SSF52172">
    <property type="entry name" value="CheY-like"/>
    <property type="match status" value="1"/>
</dbReference>
<feature type="domain" description="Response regulatory" evidence="2">
    <location>
        <begin position="3"/>
        <end position="114"/>
    </location>
</feature>
<dbReference type="OrthoDB" id="2168082at2"/>
<dbReference type="InterPro" id="IPR046947">
    <property type="entry name" value="LytR-like"/>
</dbReference>
<keyword evidence="1" id="KW-0597">Phosphoprotein</keyword>
<dbReference type="PANTHER" id="PTHR37299">
    <property type="entry name" value="TRANSCRIPTIONAL REGULATOR-RELATED"/>
    <property type="match status" value="1"/>
</dbReference>
<reference evidence="4 5" key="1">
    <citation type="submission" date="2018-03" db="EMBL/GenBank/DDBJ databases">
        <title>Genomic Encyclopedia of Archaeal and Bacterial Type Strains, Phase II (KMG-II): from individual species to whole genera.</title>
        <authorList>
            <person name="Goeker M."/>
        </authorList>
    </citation>
    <scope>NUCLEOTIDE SEQUENCE [LARGE SCALE GENOMIC DNA]</scope>
    <source>
        <strain evidence="4 5">DSM 25027</strain>
    </source>
</reference>
<accession>A0A2T0MBQ3</accession>
<sequence length="236" mass="27391">MIKVVIVDDEPLASEGLASYVRELDTLQLVGTCENPIELMTVLEQHSIDLIFLDIQMPKMSGLDFIKIKKNLPYIVITTAYPNYAVEGFNLNVTDYLLKPITFERFVQAVNKVLDLEKQMKAVETSHSENHFFIRSNGKYEKIYFSDIEYIQGLQNYVTIFTSREKYTTLLTLKQLETNLDAEGFVRVHKSFIVSLDKINSIENHEIRLTDKTIPVSKNYRDLLMEKVVKGKLWKR</sequence>
<dbReference type="GO" id="GO:0003677">
    <property type="term" value="F:DNA binding"/>
    <property type="evidence" value="ECO:0007669"/>
    <property type="project" value="UniProtKB-KW"/>
</dbReference>
<dbReference type="GO" id="GO:0000156">
    <property type="term" value="F:phosphorelay response regulator activity"/>
    <property type="evidence" value="ECO:0007669"/>
    <property type="project" value="InterPro"/>
</dbReference>
<organism evidence="4 5">
    <name type="scientific">Flagellimonas meridianipacifica</name>
    <dbReference type="NCBI Taxonomy" id="1080225"/>
    <lineage>
        <taxon>Bacteria</taxon>
        <taxon>Pseudomonadati</taxon>
        <taxon>Bacteroidota</taxon>
        <taxon>Flavobacteriia</taxon>
        <taxon>Flavobacteriales</taxon>
        <taxon>Flavobacteriaceae</taxon>
        <taxon>Flagellimonas</taxon>
    </lineage>
</organism>
<dbReference type="RefSeq" id="WP_106146405.1">
    <property type="nucleotide sequence ID" value="NZ_PVYX01000002.1"/>
</dbReference>
<evidence type="ECO:0000256" key="1">
    <source>
        <dbReference type="PROSITE-ProRule" id="PRU00169"/>
    </source>
</evidence>